<feature type="domain" description="Aldehyde dehydrogenase" evidence="3">
    <location>
        <begin position="37"/>
        <end position="494"/>
    </location>
</feature>
<dbReference type="STRING" id="159449.B4N89_00770"/>
<dbReference type="Proteomes" id="UP000190037">
    <property type="component" value="Unassembled WGS sequence"/>
</dbReference>
<gene>
    <name evidence="4" type="ORF">B4N89_00770</name>
</gene>
<dbReference type="Gene3D" id="3.40.309.10">
    <property type="entry name" value="Aldehyde Dehydrogenase, Chain A, domain 2"/>
    <property type="match status" value="1"/>
</dbReference>
<dbReference type="OrthoDB" id="5720601at2"/>
<dbReference type="Pfam" id="PF00171">
    <property type="entry name" value="Aldedh"/>
    <property type="match status" value="1"/>
</dbReference>
<dbReference type="Gene3D" id="3.40.605.10">
    <property type="entry name" value="Aldehyde Dehydrogenase, Chain A, domain 1"/>
    <property type="match status" value="1"/>
</dbReference>
<dbReference type="SUPFAM" id="SSF53720">
    <property type="entry name" value="ALDH-like"/>
    <property type="match status" value="1"/>
</dbReference>
<dbReference type="InterPro" id="IPR016162">
    <property type="entry name" value="Ald_DH_N"/>
</dbReference>
<evidence type="ECO:0000256" key="1">
    <source>
        <dbReference type="ARBA" id="ARBA00009986"/>
    </source>
</evidence>
<evidence type="ECO:0000313" key="4">
    <source>
        <dbReference type="EMBL" id="OPC79672.1"/>
    </source>
</evidence>
<reference evidence="4 5" key="1">
    <citation type="submission" date="2017-03" db="EMBL/GenBank/DDBJ databases">
        <title>Draft genome sequence of Streptomyces scabrisporus NF3, endophyte isolated from Amphipterygium adstringens.</title>
        <authorList>
            <person name="Vazquez M."/>
            <person name="Ceapa C.D."/>
            <person name="Rodriguez Luna D."/>
            <person name="Sanchez Esquivel S."/>
        </authorList>
    </citation>
    <scope>NUCLEOTIDE SEQUENCE [LARGE SCALE GENOMIC DNA]</scope>
    <source>
        <strain evidence="4 5">NF3</strain>
    </source>
</reference>
<dbReference type="PANTHER" id="PTHR42804:SF1">
    <property type="entry name" value="ALDEHYDE DEHYDROGENASE-RELATED"/>
    <property type="match status" value="1"/>
</dbReference>
<organism evidence="4 5">
    <name type="scientific">Embleya scabrispora</name>
    <dbReference type="NCBI Taxonomy" id="159449"/>
    <lineage>
        <taxon>Bacteria</taxon>
        <taxon>Bacillati</taxon>
        <taxon>Actinomycetota</taxon>
        <taxon>Actinomycetes</taxon>
        <taxon>Kitasatosporales</taxon>
        <taxon>Streptomycetaceae</taxon>
        <taxon>Embleya</taxon>
    </lineage>
</organism>
<dbReference type="InterPro" id="IPR016161">
    <property type="entry name" value="Ald_DH/histidinol_DH"/>
</dbReference>
<sequence>MTGPGHGASDLGSTPAPTRDLVAGAWRACTGDIDLVLEDPATGRPLRPARGSSPERVEDALAAAAALASTGEWAAAGTRADILDAVADALEPALPEITALEAFATGVPITQTTPLGMIVTGSFRLAAARLRAGVLRGEHPGPAGRAVEIHRRPRGPALCLVPWNAPAPMAAHKAASALGAGCPVMVKPSEFAPYGTQLLAEVLAGVLADHGAPPATFQLLHGDARTGAALAEDARVAAVSFTGGTAAGRSVATACAGRFAPAQLELGGCNPLLIMPDADVDAAARAVVDLLTTLNGQWCRALGRLIVPSHLDGPLMRAVADELAGLRVGAPLDTDTDFGPLVHSAHRDRLRAAIAGLTDAGGTAHSWTEVPEHGNHLAPTLITGVPSEAALREVFGPVATVHTYPCTGPGDRASTAHGIALADAGPYGLEGYVWGTDEPWALSAAREIRTGETKVNGSSVLSLHPDAPRPAWGRSGLGDEGTDETLLFFTGAQVVGVEGGHALHRRGPTTGGRP</sequence>
<keyword evidence="2" id="KW-0560">Oxidoreductase</keyword>
<proteinExistence type="inferred from homology"/>
<dbReference type="EMBL" id="MWQN01000001">
    <property type="protein sequence ID" value="OPC79672.1"/>
    <property type="molecule type" value="Genomic_DNA"/>
</dbReference>
<evidence type="ECO:0000259" key="3">
    <source>
        <dbReference type="Pfam" id="PF00171"/>
    </source>
</evidence>
<dbReference type="InterPro" id="IPR015590">
    <property type="entry name" value="Aldehyde_DH_dom"/>
</dbReference>
<dbReference type="PANTHER" id="PTHR42804">
    <property type="entry name" value="ALDEHYDE DEHYDROGENASE"/>
    <property type="match status" value="1"/>
</dbReference>
<accession>A0A1T3NSL4</accession>
<dbReference type="InterPro" id="IPR016163">
    <property type="entry name" value="Ald_DH_C"/>
</dbReference>
<protein>
    <submittedName>
        <fullName evidence="4">Aldehyde dehydrogenase</fullName>
    </submittedName>
</protein>
<evidence type="ECO:0000313" key="5">
    <source>
        <dbReference type="Proteomes" id="UP000190037"/>
    </source>
</evidence>
<dbReference type="AlphaFoldDB" id="A0A1T3NSL4"/>
<name>A0A1T3NSL4_9ACTN</name>
<comment type="caution">
    <text evidence="4">The sequence shown here is derived from an EMBL/GenBank/DDBJ whole genome shotgun (WGS) entry which is preliminary data.</text>
</comment>
<keyword evidence="5" id="KW-1185">Reference proteome</keyword>
<evidence type="ECO:0000256" key="2">
    <source>
        <dbReference type="ARBA" id="ARBA00023002"/>
    </source>
</evidence>
<comment type="similarity">
    <text evidence="1">Belongs to the aldehyde dehydrogenase family.</text>
</comment>
<dbReference type="GO" id="GO:0016620">
    <property type="term" value="F:oxidoreductase activity, acting on the aldehyde or oxo group of donors, NAD or NADP as acceptor"/>
    <property type="evidence" value="ECO:0007669"/>
    <property type="project" value="InterPro"/>
</dbReference>
<dbReference type="RefSeq" id="WP_078973936.1">
    <property type="nucleotide sequence ID" value="NZ_MWQN01000001.1"/>
</dbReference>